<dbReference type="RefSeq" id="WP_075868620.1">
    <property type="nucleotide sequence ID" value="NZ_CAMLKB010000002.1"/>
</dbReference>
<sequence length="190" mass="21429">MKPLLQIIVTSTRAGRVGKKLGDWLCSYAESHSNFDVELIDLATINLPLFDEPKHPRLHQYEHAHTKEWSKLIAKGDCYIFVIPEYDHLPPSSFVNAVTYLANEWSYKAVSFLSYGGISGGLRAVETARLMVNAVRMVPILETLPIPQYTQYLDENGYFLPNAAIEGGAQAVLDELFKMNNALKNIRPKF</sequence>
<dbReference type="InterPro" id="IPR050712">
    <property type="entry name" value="NAD(P)H-dep_reductase"/>
</dbReference>
<dbReference type="InterPro" id="IPR005025">
    <property type="entry name" value="FMN_Rdtase-like_dom"/>
</dbReference>
<dbReference type="Gene3D" id="3.40.50.360">
    <property type="match status" value="1"/>
</dbReference>
<evidence type="ECO:0000313" key="2">
    <source>
        <dbReference type="EMBL" id="OLY43595.1"/>
    </source>
</evidence>
<dbReference type="GO" id="GO:0010181">
    <property type="term" value="F:FMN binding"/>
    <property type="evidence" value="ECO:0007669"/>
    <property type="project" value="TreeGrafter"/>
</dbReference>
<dbReference type="SUPFAM" id="SSF52218">
    <property type="entry name" value="Flavoproteins"/>
    <property type="match status" value="1"/>
</dbReference>
<dbReference type="Pfam" id="PF03358">
    <property type="entry name" value="FMN_red"/>
    <property type="match status" value="1"/>
</dbReference>
<keyword evidence="3" id="KW-1185">Reference proteome</keyword>
<protein>
    <submittedName>
        <fullName evidence="2">NAD(P)H-dependent FMN reductase</fullName>
    </submittedName>
</protein>
<comment type="caution">
    <text evidence="2">The sequence shown here is derived from an EMBL/GenBank/DDBJ whole genome shotgun (WGS) entry which is preliminary data.</text>
</comment>
<dbReference type="PANTHER" id="PTHR30543">
    <property type="entry name" value="CHROMATE REDUCTASE"/>
    <property type="match status" value="1"/>
</dbReference>
<feature type="domain" description="NADPH-dependent FMN reductase-like" evidence="1">
    <location>
        <begin position="7"/>
        <end position="150"/>
    </location>
</feature>
<organism evidence="2 3">
    <name type="scientific">Bartonella apis</name>
    <dbReference type="NCBI Taxonomy" id="1686310"/>
    <lineage>
        <taxon>Bacteria</taxon>
        <taxon>Pseudomonadati</taxon>
        <taxon>Pseudomonadota</taxon>
        <taxon>Alphaproteobacteria</taxon>
        <taxon>Hyphomicrobiales</taxon>
        <taxon>Bartonellaceae</taxon>
        <taxon>Bartonella</taxon>
    </lineage>
</organism>
<dbReference type="PANTHER" id="PTHR30543:SF21">
    <property type="entry name" value="NAD(P)H-DEPENDENT FMN REDUCTASE LOT6"/>
    <property type="match status" value="1"/>
</dbReference>
<evidence type="ECO:0000259" key="1">
    <source>
        <dbReference type="Pfam" id="PF03358"/>
    </source>
</evidence>
<name>A0A1R0F9F1_9HYPH</name>
<dbReference type="GO" id="GO:0005829">
    <property type="term" value="C:cytosol"/>
    <property type="evidence" value="ECO:0007669"/>
    <property type="project" value="TreeGrafter"/>
</dbReference>
<gene>
    <name evidence="2" type="ORF">PEB0149_010250</name>
</gene>
<proteinExistence type="predicted"/>
<dbReference type="AlphaFoldDB" id="A0A1R0F9F1"/>
<dbReference type="Proteomes" id="UP000187344">
    <property type="component" value="Unassembled WGS sequence"/>
</dbReference>
<dbReference type="EMBL" id="LXYT01000001">
    <property type="protein sequence ID" value="OLY43595.1"/>
    <property type="molecule type" value="Genomic_DNA"/>
</dbReference>
<dbReference type="OrthoDB" id="9812295at2"/>
<reference evidence="2 3" key="1">
    <citation type="submission" date="2016-12" db="EMBL/GenBank/DDBJ databases">
        <title>Comparative genomics of Bartonella apis.</title>
        <authorList>
            <person name="Engel P."/>
        </authorList>
    </citation>
    <scope>NUCLEOTIDE SEQUENCE [LARGE SCALE GENOMIC DNA]</scope>
    <source>
        <strain evidence="2 3">PEB0149</strain>
    </source>
</reference>
<dbReference type="InterPro" id="IPR029039">
    <property type="entry name" value="Flavoprotein-like_sf"/>
</dbReference>
<accession>A0A1R0F9F1</accession>
<evidence type="ECO:0000313" key="3">
    <source>
        <dbReference type="Proteomes" id="UP000187344"/>
    </source>
</evidence>
<dbReference type="GO" id="GO:0016491">
    <property type="term" value="F:oxidoreductase activity"/>
    <property type="evidence" value="ECO:0007669"/>
    <property type="project" value="InterPro"/>
</dbReference>